<dbReference type="Proteomes" id="UP000430345">
    <property type="component" value="Unassembled WGS sequence"/>
</dbReference>
<dbReference type="InterPro" id="IPR036390">
    <property type="entry name" value="WH_DNA-bd_sf"/>
</dbReference>
<comment type="caution">
    <text evidence="1">The sequence shown here is derived from an EMBL/GenBank/DDBJ whole genome shotgun (WGS) entry which is preliminary data.</text>
</comment>
<accession>A0A6I1MV91</accession>
<dbReference type="EMBL" id="WHJC01000305">
    <property type="protein sequence ID" value="MPQ44761.1"/>
    <property type="molecule type" value="Genomic_DNA"/>
</dbReference>
<proteinExistence type="predicted"/>
<sequence>MDKEILFKSNDIIMANSNIVLKSNEYKLFNKIMYSCQKINNKKERLAIITFDEIKDIFQHSNECSVKNIETLLENWRTVSIKYNTPKYSSGTGLLNNWERDKSNDEFYLYIKDDFYKILMNYKEFGYSPIDVKMVRQAKGYYTQRLYELLRMWSGSKKEVTYTIDELKEFFKVENKYKLYADFKNRILQPSIKEIEKKLNMNISFIENKKGKKTISITFFVIDHEPRHYNFKNINNDGNKLLKEQVVIEDTAKEVTTNAPVVDVEKIVSSAIMKAIKELQINKIKISAKTLERNLNTYGEDIFNRAINILIGKKEEGEKITAPVKFLNGILENLKTKSEIAATKAENENTKTLNFTNYSQREYDYDSLEKQLLGWEK</sequence>
<organism evidence="1 2">
    <name type="scientific">Clostridium tarantellae</name>
    <dbReference type="NCBI Taxonomy" id="39493"/>
    <lineage>
        <taxon>Bacteria</taxon>
        <taxon>Bacillati</taxon>
        <taxon>Bacillota</taxon>
        <taxon>Clostridia</taxon>
        <taxon>Eubacteriales</taxon>
        <taxon>Clostridiaceae</taxon>
        <taxon>Clostridium</taxon>
    </lineage>
</organism>
<reference evidence="1 2" key="1">
    <citation type="submission" date="2019-10" db="EMBL/GenBank/DDBJ databases">
        <title>The Genome Sequence of Clostridium tarantellae Isolated from Fish Brain.</title>
        <authorList>
            <person name="Bano L."/>
            <person name="Kiel M."/>
            <person name="Sales G."/>
            <person name="Doxey A.C."/>
            <person name="Mansfield M.J."/>
            <person name="Schiavone M."/>
            <person name="Rossetto O."/>
            <person name="Pirazzini M."/>
            <person name="Dobrindt U."/>
            <person name="Montecucco C."/>
        </authorList>
    </citation>
    <scope>NUCLEOTIDE SEQUENCE [LARGE SCALE GENOMIC DNA]</scope>
    <source>
        <strain evidence="1 2">DSM 3997</strain>
    </source>
</reference>
<dbReference type="OrthoDB" id="1883334at2"/>
<keyword evidence="2" id="KW-1185">Reference proteome</keyword>
<dbReference type="SUPFAM" id="SSF46785">
    <property type="entry name" value="Winged helix' DNA-binding domain"/>
    <property type="match status" value="1"/>
</dbReference>
<dbReference type="AlphaFoldDB" id="A0A6I1MV91"/>
<dbReference type="Pfam" id="PF21205">
    <property type="entry name" value="Rep3_C"/>
    <property type="match status" value="1"/>
</dbReference>
<protein>
    <submittedName>
        <fullName evidence="1">RepB family plasmid replication initiator protein</fullName>
    </submittedName>
</protein>
<gene>
    <name evidence="1" type="ORF">GBZ86_13550</name>
</gene>
<dbReference type="RefSeq" id="WP_152891504.1">
    <property type="nucleotide sequence ID" value="NZ_WHJC01000305.1"/>
</dbReference>
<evidence type="ECO:0000313" key="1">
    <source>
        <dbReference type="EMBL" id="MPQ44761.1"/>
    </source>
</evidence>
<dbReference type="Gene3D" id="1.10.10.10">
    <property type="entry name" value="Winged helix-like DNA-binding domain superfamily/Winged helix DNA-binding domain"/>
    <property type="match status" value="1"/>
</dbReference>
<dbReference type="InterPro" id="IPR036388">
    <property type="entry name" value="WH-like_DNA-bd_sf"/>
</dbReference>
<evidence type="ECO:0000313" key="2">
    <source>
        <dbReference type="Proteomes" id="UP000430345"/>
    </source>
</evidence>
<name>A0A6I1MV91_9CLOT</name>